<name>A0A5E6M8Z3_9BACT</name>
<keyword evidence="2" id="KW-0808">Transferase</keyword>
<comment type="similarity">
    <text evidence="1">Belongs to the DegT/DnrJ/EryC1 family.</text>
</comment>
<organism evidence="2 3">
    <name type="scientific">Methylacidimicrobium tartarophylax</name>
    <dbReference type="NCBI Taxonomy" id="1041768"/>
    <lineage>
        <taxon>Bacteria</taxon>
        <taxon>Pseudomonadati</taxon>
        <taxon>Verrucomicrobiota</taxon>
        <taxon>Methylacidimicrobium</taxon>
    </lineage>
</organism>
<dbReference type="GO" id="GO:0000271">
    <property type="term" value="P:polysaccharide biosynthetic process"/>
    <property type="evidence" value="ECO:0007669"/>
    <property type="project" value="TreeGrafter"/>
</dbReference>
<keyword evidence="2" id="KW-0032">Aminotransferase</keyword>
<dbReference type="EMBL" id="CABFVA020000038">
    <property type="protein sequence ID" value="VVM06041.1"/>
    <property type="molecule type" value="Genomic_DNA"/>
</dbReference>
<dbReference type="PIRSF" id="PIRSF000390">
    <property type="entry name" value="PLP_StrS"/>
    <property type="match status" value="1"/>
</dbReference>
<dbReference type="InterPro" id="IPR015422">
    <property type="entry name" value="PyrdxlP-dep_Trfase_small"/>
</dbReference>
<dbReference type="SUPFAM" id="SSF53383">
    <property type="entry name" value="PLP-dependent transferases"/>
    <property type="match status" value="1"/>
</dbReference>
<proteinExistence type="inferred from homology"/>
<reference evidence="2 3" key="1">
    <citation type="submission" date="2019-09" db="EMBL/GenBank/DDBJ databases">
        <authorList>
            <person name="Cremers G."/>
        </authorList>
    </citation>
    <scope>NUCLEOTIDE SEQUENCE [LARGE SCALE GENOMIC DNA]</scope>
    <source>
        <strain evidence="2">4A</strain>
    </source>
</reference>
<dbReference type="Gene3D" id="3.40.640.10">
    <property type="entry name" value="Type I PLP-dependent aspartate aminotransferase-like (Major domain)"/>
    <property type="match status" value="1"/>
</dbReference>
<dbReference type="CDD" id="cd00616">
    <property type="entry name" value="AHBA_syn"/>
    <property type="match status" value="1"/>
</dbReference>
<evidence type="ECO:0000256" key="1">
    <source>
        <dbReference type="RuleBase" id="RU004508"/>
    </source>
</evidence>
<dbReference type="InterPro" id="IPR015424">
    <property type="entry name" value="PyrdxlP-dep_Trfase"/>
</dbReference>
<dbReference type="Gene3D" id="3.90.1150.10">
    <property type="entry name" value="Aspartate Aminotransferase, domain 1"/>
    <property type="match status" value="1"/>
</dbReference>
<dbReference type="InterPro" id="IPR000653">
    <property type="entry name" value="DegT/StrS_aminotransferase"/>
</dbReference>
<dbReference type="RefSeq" id="WP_142659829.1">
    <property type="nucleotide sequence ID" value="NZ_CABFVA020000038.1"/>
</dbReference>
<sequence>MREASSSEGRAFEIPLSDPDLTEEELFAVDSVLRSPEIGGGAFVEQWEREFAAWVGRNHAVAVSSGTIGLWLALRALGIGTGDRVILSGYSWHQIGAAIALCGAEPVFTEIDYWSGTLSATRAAEASGGGVRAILAGNTLGHPAAWKELQRLAEEQGLLLLEDSTESVGSRYGDRRTGGFGRVAVFDFSQPGALASGEGGMVVTDDEELAAQIRYGRSRSREERFSGIATMVPPLHALPSNLTAALGLVQLKRVEKILERRRVVEAWYFQQMKSFEGIKDPYVAPEATEVHWFLYPVHLGTRFTRSSRDAILEDLVQAGIEASAYCQPMHLHGCFLEGGWRKGRLPVTEKVADRSIVLPFHAHLTEEQVAFIVKTLKDASINVGAGAAIYL</sequence>
<accession>A0A5E6M8Z3</accession>
<gene>
    <name evidence="2" type="primary">per</name>
    <name evidence="2" type="synonym">rfbE</name>
    <name evidence="2" type="ORF">MAMT_00925</name>
</gene>
<protein>
    <submittedName>
        <fullName evidence="2">Perosamine synthetase</fullName>
        <ecNumber evidence="2">2.6.1.102</ecNumber>
    </submittedName>
</protein>
<keyword evidence="1" id="KW-0663">Pyridoxal phosphate</keyword>
<dbReference type="InterPro" id="IPR015421">
    <property type="entry name" value="PyrdxlP-dep_Trfase_major"/>
</dbReference>
<dbReference type="Pfam" id="PF01041">
    <property type="entry name" value="DegT_DnrJ_EryC1"/>
    <property type="match status" value="1"/>
</dbReference>
<dbReference type="GO" id="GO:0030170">
    <property type="term" value="F:pyridoxal phosphate binding"/>
    <property type="evidence" value="ECO:0007669"/>
    <property type="project" value="TreeGrafter"/>
</dbReference>
<evidence type="ECO:0000313" key="3">
    <source>
        <dbReference type="Proteomes" id="UP000334923"/>
    </source>
</evidence>
<evidence type="ECO:0000313" key="2">
    <source>
        <dbReference type="EMBL" id="VVM06041.1"/>
    </source>
</evidence>
<dbReference type="Proteomes" id="UP000334923">
    <property type="component" value="Unassembled WGS sequence"/>
</dbReference>
<dbReference type="EC" id="2.6.1.102" evidence="2"/>
<dbReference type="AlphaFoldDB" id="A0A5E6M8Z3"/>
<dbReference type="PANTHER" id="PTHR30244:SF39">
    <property type="entry name" value="BLR3650 PROTEIN"/>
    <property type="match status" value="1"/>
</dbReference>
<dbReference type="PANTHER" id="PTHR30244">
    <property type="entry name" value="TRANSAMINASE"/>
    <property type="match status" value="1"/>
</dbReference>
<dbReference type="GO" id="GO:0102933">
    <property type="term" value="F:GDP-4-dehydro-6-deoxy-D-mannose-4-aminotransferase activity"/>
    <property type="evidence" value="ECO:0007669"/>
    <property type="project" value="UniProtKB-EC"/>
</dbReference>
<keyword evidence="3" id="KW-1185">Reference proteome</keyword>
<dbReference type="OrthoDB" id="9810913at2"/>